<evidence type="ECO:0000259" key="3">
    <source>
        <dbReference type="PROSITE" id="PS50927"/>
    </source>
</evidence>
<organism evidence="4 5">
    <name type="scientific">Cylindrotheca closterium</name>
    <dbReference type="NCBI Taxonomy" id="2856"/>
    <lineage>
        <taxon>Eukaryota</taxon>
        <taxon>Sar</taxon>
        <taxon>Stramenopiles</taxon>
        <taxon>Ochrophyta</taxon>
        <taxon>Bacillariophyta</taxon>
        <taxon>Bacillariophyceae</taxon>
        <taxon>Bacillariophycidae</taxon>
        <taxon>Bacillariales</taxon>
        <taxon>Bacillariaceae</taxon>
        <taxon>Cylindrotheca</taxon>
    </lineage>
</organism>
<gene>
    <name evidence="4" type="ORF">CYCCA115_LOCUS16215</name>
</gene>
<dbReference type="Pfam" id="PF09423">
    <property type="entry name" value="PhoD"/>
    <property type="match status" value="1"/>
</dbReference>
<dbReference type="AlphaFoldDB" id="A0AAD2FXX9"/>
<accession>A0AAD2FXX9</accession>
<dbReference type="PANTHER" id="PTHR33987:SF1">
    <property type="entry name" value="CALCINEURIN-LIKE METALLO-PHOSPHOESTERASE SUPERFAMILY PROTEIN"/>
    <property type="match status" value="1"/>
</dbReference>
<dbReference type="SUPFAM" id="SSF51110">
    <property type="entry name" value="alpha-D-mannose-specific plant lectins"/>
    <property type="match status" value="1"/>
</dbReference>
<feature type="compositionally biased region" description="Gly residues" evidence="1">
    <location>
        <begin position="250"/>
        <end position="263"/>
    </location>
</feature>
<feature type="transmembrane region" description="Helical" evidence="2">
    <location>
        <begin position="41"/>
        <end position="63"/>
    </location>
</feature>
<dbReference type="InterPro" id="IPR001480">
    <property type="entry name" value="Bulb-type_lectin_dom"/>
</dbReference>
<evidence type="ECO:0000256" key="2">
    <source>
        <dbReference type="SAM" id="Phobius"/>
    </source>
</evidence>
<keyword evidence="2" id="KW-0472">Membrane</keyword>
<dbReference type="PROSITE" id="PS50927">
    <property type="entry name" value="BULB_LECTIN"/>
    <property type="match status" value="1"/>
</dbReference>
<dbReference type="EMBL" id="CAKOGP040001914">
    <property type="protein sequence ID" value="CAJ1956401.1"/>
    <property type="molecule type" value="Genomic_DNA"/>
</dbReference>
<sequence length="706" mass="78308">MVETAPKKLELARSSLAETEQEGDNENNSIVEELETHKATVVFGTICCLLLLPLIGGITYLLLYMPRSNGLPSTSGAGALEGISTDNSNEIVFQPSIMIDIPDANDEVGNGFSLLDSRASLSNFNWGANTFLTKDQRLYQDNRIHRKPGDKAFYLQQQADGNLVLYDQNNHVFWSSGIVHLPSNKRYWSVLQDDGNLVTYSKINNDSPKVEWASNKPSGIDNYNLVLTPSRDGLMIARRNNGQIIWSSRSGGGGAPSGGGGGDVPAAASGPAPSTNPADPLPPITPWPQTVSRFPAYSLQSGPLIGHTAQDYVKIWVYLGRNVPMQLVYWPYSSNGEMQSVNTVNLHPDSNANGAAFRNIGGLRPNTTYLYEVRINNQWLAQGHFKTAPRQNQATSFKYLLASCMDVKSNRDGYTSQPVWNAALKRNIDFAMLPGDTVYLNNEDLRSNGEVKYDRIWYRTLQQRAEPHFAHLIKTVPTYGSWDNNDYGSATGNSDQRGKGNSLAAWRHLWPNPYQGSSKGAGNYYSYSWGDVDFFVMDCRWYRNGATGTLFGNAQLAWLFEKLIASSAKFKVIVAASGVLEVGMLRDIHSIGRVISQHRISGVLFNSGDIHRNQFRSTGVHLWPYPLVQITSSGIAKVWRRPFALITINTHLQNPEILAEFYAADSSARSTTWSNNPNLQCRSVSIHNQAQAKCTQRIRLSDLTPR</sequence>
<protein>
    <recommendedName>
        <fullName evidence="3">Bulb-type lectin domain-containing protein</fullName>
    </recommendedName>
</protein>
<dbReference type="InterPro" id="IPR036426">
    <property type="entry name" value="Bulb-type_lectin_dom_sf"/>
</dbReference>
<evidence type="ECO:0000256" key="1">
    <source>
        <dbReference type="SAM" id="MobiDB-lite"/>
    </source>
</evidence>
<dbReference type="SUPFAM" id="SSF56300">
    <property type="entry name" value="Metallo-dependent phosphatases"/>
    <property type="match status" value="1"/>
</dbReference>
<evidence type="ECO:0000313" key="5">
    <source>
        <dbReference type="Proteomes" id="UP001295423"/>
    </source>
</evidence>
<keyword evidence="2" id="KW-1133">Transmembrane helix</keyword>
<feature type="compositionally biased region" description="Low complexity" evidence="1">
    <location>
        <begin position="264"/>
        <end position="278"/>
    </location>
</feature>
<dbReference type="Gene3D" id="3.60.21.70">
    <property type="entry name" value="PhoD-like phosphatase"/>
    <property type="match status" value="1"/>
</dbReference>
<dbReference type="InterPro" id="IPR038607">
    <property type="entry name" value="PhoD-like_sf"/>
</dbReference>
<name>A0AAD2FXX9_9STRA</name>
<keyword evidence="5" id="KW-1185">Reference proteome</keyword>
<dbReference type="SMART" id="SM00108">
    <property type="entry name" value="B_lectin"/>
    <property type="match status" value="1"/>
</dbReference>
<feature type="region of interest" description="Disordered" evidence="1">
    <location>
        <begin position="247"/>
        <end position="280"/>
    </location>
</feature>
<evidence type="ECO:0000313" key="4">
    <source>
        <dbReference type="EMBL" id="CAJ1956401.1"/>
    </source>
</evidence>
<reference evidence="4" key="1">
    <citation type="submission" date="2023-08" db="EMBL/GenBank/DDBJ databases">
        <authorList>
            <person name="Audoor S."/>
            <person name="Bilcke G."/>
        </authorList>
    </citation>
    <scope>NUCLEOTIDE SEQUENCE</scope>
</reference>
<feature type="domain" description="Bulb-type lectin" evidence="3">
    <location>
        <begin position="129"/>
        <end position="250"/>
    </location>
</feature>
<dbReference type="Gene3D" id="2.90.10.10">
    <property type="entry name" value="Bulb-type lectin domain"/>
    <property type="match status" value="2"/>
</dbReference>
<proteinExistence type="predicted"/>
<keyword evidence="2" id="KW-0812">Transmembrane</keyword>
<dbReference type="InterPro" id="IPR018946">
    <property type="entry name" value="PhoD-like_MPP"/>
</dbReference>
<comment type="caution">
    <text evidence="4">The sequence shown here is derived from an EMBL/GenBank/DDBJ whole genome shotgun (WGS) entry which is preliminary data.</text>
</comment>
<dbReference type="PANTHER" id="PTHR33987">
    <property type="entry name" value="CALCINEURIN-LIKE METALLO-PHOSPHOESTERASE SUPERFAMILY PROTEIN"/>
    <property type="match status" value="1"/>
</dbReference>
<dbReference type="InterPro" id="IPR029052">
    <property type="entry name" value="Metallo-depent_PP-like"/>
</dbReference>
<dbReference type="Proteomes" id="UP001295423">
    <property type="component" value="Unassembled WGS sequence"/>
</dbReference>